<sequence length="83" mass="9150">MVRGSAHQRSANRGVEIPLETIKHGLSVFTFGRLLALIFSLHIHHRRIFATESRTAICRTLTSQVGATSCVVRCGYNRSQVAG</sequence>
<keyword evidence="2" id="KW-1185">Reference proteome</keyword>
<accession>A0AAV3YHA3</accession>
<evidence type="ECO:0000313" key="1">
    <source>
        <dbReference type="EMBL" id="GFN81517.1"/>
    </source>
</evidence>
<name>A0AAV3YHA3_9GAST</name>
<comment type="caution">
    <text evidence="1">The sequence shown here is derived from an EMBL/GenBank/DDBJ whole genome shotgun (WGS) entry which is preliminary data.</text>
</comment>
<organism evidence="1 2">
    <name type="scientific">Plakobranchus ocellatus</name>
    <dbReference type="NCBI Taxonomy" id="259542"/>
    <lineage>
        <taxon>Eukaryota</taxon>
        <taxon>Metazoa</taxon>
        <taxon>Spiralia</taxon>
        <taxon>Lophotrochozoa</taxon>
        <taxon>Mollusca</taxon>
        <taxon>Gastropoda</taxon>
        <taxon>Heterobranchia</taxon>
        <taxon>Euthyneura</taxon>
        <taxon>Panpulmonata</taxon>
        <taxon>Sacoglossa</taxon>
        <taxon>Placobranchoidea</taxon>
        <taxon>Plakobranchidae</taxon>
        <taxon>Plakobranchus</taxon>
    </lineage>
</organism>
<protein>
    <submittedName>
        <fullName evidence="1">Uncharacterized protein</fullName>
    </submittedName>
</protein>
<evidence type="ECO:0000313" key="2">
    <source>
        <dbReference type="Proteomes" id="UP000735302"/>
    </source>
</evidence>
<dbReference type="AlphaFoldDB" id="A0AAV3YHA3"/>
<dbReference type="Proteomes" id="UP000735302">
    <property type="component" value="Unassembled WGS sequence"/>
</dbReference>
<gene>
    <name evidence="1" type="ORF">PoB_000802300</name>
</gene>
<proteinExistence type="predicted"/>
<reference evidence="1 2" key="1">
    <citation type="journal article" date="2021" name="Elife">
        <title>Chloroplast acquisition without the gene transfer in kleptoplastic sea slugs, Plakobranchus ocellatus.</title>
        <authorList>
            <person name="Maeda T."/>
            <person name="Takahashi S."/>
            <person name="Yoshida T."/>
            <person name="Shimamura S."/>
            <person name="Takaki Y."/>
            <person name="Nagai Y."/>
            <person name="Toyoda A."/>
            <person name="Suzuki Y."/>
            <person name="Arimoto A."/>
            <person name="Ishii H."/>
            <person name="Satoh N."/>
            <person name="Nishiyama T."/>
            <person name="Hasebe M."/>
            <person name="Maruyama T."/>
            <person name="Minagawa J."/>
            <person name="Obokata J."/>
            <person name="Shigenobu S."/>
        </authorList>
    </citation>
    <scope>NUCLEOTIDE SEQUENCE [LARGE SCALE GENOMIC DNA]</scope>
</reference>
<dbReference type="EMBL" id="BLXT01000945">
    <property type="protein sequence ID" value="GFN81517.1"/>
    <property type="molecule type" value="Genomic_DNA"/>
</dbReference>